<sequence>MAMLFSVVIPAYNYEAYLPRAIDSVLAQSGDDFEIIVVDDGSTDDTPTVAARYQQLHPGRVRYLRQDNGGPAKARNRGVEESRGAFLIFLDADDRLLPDALERFRFWTQENRWGMVCGGHQSRHPDGKVRRHAPAVLTDDRLANFTAYIRREFGISNGATLVSRDVFEVIRYPESLRNSEDLPVFAQTLALFDCRSFPEPVLEVFKHDDSLRNNIDLILQAGSALTDILFDEALLPPRFLALRGEFEGRNALSVFRSLYLAGRYDEARQWYHRALRLAPRLLKEWPYLTKYVRSYFKG</sequence>
<evidence type="ECO:0000259" key="1">
    <source>
        <dbReference type="Pfam" id="PF00535"/>
    </source>
</evidence>
<feature type="domain" description="Glycosyltransferase 2-like" evidence="1">
    <location>
        <begin position="6"/>
        <end position="167"/>
    </location>
</feature>
<reference evidence="2 3" key="1">
    <citation type="submission" date="2019-07" db="EMBL/GenBank/DDBJ databases">
        <title>Insights of Desulfuromonas acetexigens electromicrobiology.</title>
        <authorList>
            <person name="Katuri K."/>
            <person name="Sapireddy V."/>
            <person name="Shaw D.R."/>
            <person name="Saikaly P."/>
        </authorList>
    </citation>
    <scope>NUCLEOTIDE SEQUENCE [LARGE SCALE GENOMIC DNA]</scope>
    <source>
        <strain evidence="2 3">2873</strain>
    </source>
</reference>
<dbReference type="AlphaFoldDB" id="A0A550JHQ7"/>
<dbReference type="InterPro" id="IPR050834">
    <property type="entry name" value="Glycosyltransf_2"/>
</dbReference>
<proteinExistence type="predicted"/>
<accession>A0A550JHQ7</accession>
<evidence type="ECO:0000313" key="2">
    <source>
        <dbReference type="EMBL" id="TRO82741.1"/>
    </source>
</evidence>
<name>A0A550JHQ7_9BACT</name>
<keyword evidence="2" id="KW-0808">Transferase</keyword>
<dbReference type="InterPro" id="IPR001173">
    <property type="entry name" value="Glyco_trans_2-like"/>
</dbReference>
<organism evidence="2 3">
    <name type="scientific">Trichloromonas acetexigens</name>
    <dbReference type="NCBI Taxonomy" id="38815"/>
    <lineage>
        <taxon>Bacteria</taxon>
        <taxon>Pseudomonadati</taxon>
        <taxon>Thermodesulfobacteriota</taxon>
        <taxon>Desulfuromonadia</taxon>
        <taxon>Desulfuromonadales</taxon>
        <taxon>Trichloromonadaceae</taxon>
        <taxon>Trichloromonas</taxon>
    </lineage>
</organism>
<keyword evidence="3" id="KW-1185">Reference proteome</keyword>
<dbReference type="Proteomes" id="UP000317155">
    <property type="component" value="Unassembled WGS sequence"/>
</dbReference>
<dbReference type="CDD" id="cd00761">
    <property type="entry name" value="Glyco_tranf_GTA_type"/>
    <property type="match status" value="1"/>
</dbReference>
<gene>
    <name evidence="2" type="ORF">FL622_06065</name>
</gene>
<dbReference type="Pfam" id="PF00535">
    <property type="entry name" value="Glycos_transf_2"/>
    <property type="match status" value="1"/>
</dbReference>
<dbReference type="EMBL" id="VJVV01000003">
    <property type="protein sequence ID" value="TRO82741.1"/>
    <property type="molecule type" value="Genomic_DNA"/>
</dbReference>
<dbReference type="InterPro" id="IPR029044">
    <property type="entry name" value="Nucleotide-diphossugar_trans"/>
</dbReference>
<evidence type="ECO:0000313" key="3">
    <source>
        <dbReference type="Proteomes" id="UP000317155"/>
    </source>
</evidence>
<protein>
    <submittedName>
        <fullName evidence="2">Glycosyltransferase family 2 protein</fullName>
    </submittedName>
</protein>
<dbReference type="PANTHER" id="PTHR43685">
    <property type="entry name" value="GLYCOSYLTRANSFERASE"/>
    <property type="match status" value="1"/>
</dbReference>
<dbReference type="Gene3D" id="3.90.550.10">
    <property type="entry name" value="Spore Coat Polysaccharide Biosynthesis Protein SpsA, Chain A"/>
    <property type="match status" value="1"/>
</dbReference>
<dbReference type="GO" id="GO:0016740">
    <property type="term" value="F:transferase activity"/>
    <property type="evidence" value="ECO:0007669"/>
    <property type="project" value="UniProtKB-KW"/>
</dbReference>
<comment type="caution">
    <text evidence="2">The sequence shown here is derived from an EMBL/GenBank/DDBJ whole genome shotgun (WGS) entry which is preliminary data.</text>
</comment>
<dbReference type="OrthoDB" id="9807414at2"/>
<dbReference type="PANTHER" id="PTHR43685:SF11">
    <property type="entry name" value="GLYCOSYLTRANSFERASE TAGX-RELATED"/>
    <property type="match status" value="1"/>
</dbReference>
<dbReference type="SUPFAM" id="SSF53448">
    <property type="entry name" value="Nucleotide-diphospho-sugar transferases"/>
    <property type="match status" value="1"/>
</dbReference>